<protein>
    <recommendedName>
        <fullName evidence="2">D-alanyl-D-alanine carboxypeptidase-like core domain-containing protein</fullName>
    </recommendedName>
</protein>
<dbReference type="Gene3D" id="3.30.1380.10">
    <property type="match status" value="1"/>
</dbReference>
<evidence type="ECO:0000259" key="2">
    <source>
        <dbReference type="Pfam" id="PF02557"/>
    </source>
</evidence>
<dbReference type="EMBL" id="JACJIA010000023">
    <property type="protein sequence ID" value="MBA8957400.1"/>
    <property type="molecule type" value="Genomic_DNA"/>
</dbReference>
<sequence length="221" mass="23597">MTVRHPRKGRLAGAITSTILAGVLAGTLGATSGFSDDEDSTTTTAGPLVLAAGQAGSPAGSTGAARSADETKAPPRCNAARGKRASKYPNGQIPARHLCPLPQRGLLLRADAALAFYELNAVYKRRFGTDACLDDAYRSLAEQRRLSSSMPSGMAARPGFSEHGLGIAVDFCGGVRNEGSPQFAWLRANAGTYGWFRPDRAYSNPYEPWHWEFDPGRGKRR</sequence>
<proteinExistence type="predicted"/>
<dbReference type="Pfam" id="PF02557">
    <property type="entry name" value="VanY"/>
    <property type="match status" value="1"/>
</dbReference>
<feature type="domain" description="D-alanyl-D-alanine carboxypeptidase-like core" evidence="2">
    <location>
        <begin position="107"/>
        <end position="213"/>
    </location>
</feature>
<dbReference type="SUPFAM" id="SSF55166">
    <property type="entry name" value="Hedgehog/DD-peptidase"/>
    <property type="match status" value="1"/>
</dbReference>
<keyword evidence="4" id="KW-1185">Reference proteome</keyword>
<gene>
    <name evidence="3" type="ORF">HNR61_009093</name>
</gene>
<dbReference type="RefSeq" id="WP_312898403.1">
    <property type="nucleotide sequence ID" value="NZ_BAAALP010000064.1"/>
</dbReference>
<feature type="region of interest" description="Disordered" evidence="1">
    <location>
        <begin position="52"/>
        <end position="91"/>
    </location>
</feature>
<dbReference type="GO" id="GO:0008233">
    <property type="term" value="F:peptidase activity"/>
    <property type="evidence" value="ECO:0007669"/>
    <property type="project" value="InterPro"/>
</dbReference>
<dbReference type="Proteomes" id="UP000572680">
    <property type="component" value="Unassembled WGS sequence"/>
</dbReference>
<dbReference type="PANTHER" id="PTHR34385">
    <property type="entry name" value="D-ALANYL-D-ALANINE CARBOXYPEPTIDASE"/>
    <property type="match status" value="1"/>
</dbReference>
<evidence type="ECO:0000313" key="3">
    <source>
        <dbReference type="EMBL" id="MBA8957400.1"/>
    </source>
</evidence>
<name>A0A7W3QS28_ACTNM</name>
<dbReference type="InterPro" id="IPR003709">
    <property type="entry name" value="VanY-like_core_dom"/>
</dbReference>
<organism evidence="3 4">
    <name type="scientific">Actinomadura namibiensis</name>
    <dbReference type="NCBI Taxonomy" id="182080"/>
    <lineage>
        <taxon>Bacteria</taxon>
        <taxon>Bacillati</taxon>
        <taxon>Actinomycetota</taxon>
        <taxon>Actinomycetes</taxon>
        <taxon>Streptosporangiales</taxon>
        <taxon>Thermomonosporaceae</taxon>
        <taxon>Actinomadura</taxon>
    </lineage>
</organism>
<evidence type="ECO:0000313" key="4">
    <source>
        <dbReference type="Proteomes" id="UP000572680"/>
    </source>
</evidence>
<dbReference type="InterPro" id="IPR052179">
    <property type="entry name" value="DD-CPase-like"/>
</dbReference>
<dbReference type="CDD" id="cd14814">
    <property type="entry name" value="Peptidase_M15"/>
    <property type="match status" value="1"/>
</dbReference>
<dbReference type="PANTHER" id="PTHR34385:SF1">
    <property type="entry name" value="PEPTIDOGLYCAN L-ALANYL-D-GLUTAMATE ENDOPEPTIDASE CWLK"/>
    <property type="match status" value="1"/>
</dbReference>
<accession>A0A7W3QS28</accession>
<reference evidence="3 4" key="1">
    <citation type="submission" date="2020-08" db="EMBL/GenBank/DDBJ databases">
        <title>Genomic Encyclopedia of Type Strains, Phase IV (KMG-IV): sequencing the most valuable type-strain genomes for metagenomic binning, comparative biology and taxonomic classification.</title>
        <authorList>
            <person name="Goeker M."/>
        </authorList>
    </citation>
    <scope>NUCLEOTIDE SEQUENCE [LARGE SCALE GENOMIC DNA]</scope>
    <source>
        <strain evidence="3 4">DSM 44197</strain>
    </source>
</reference>
<dbReference type="AlphaFoldDB" id="A0A7W3QS28"/>
<comment type="caution">
    <text evidence="3">The sequence shown here is derived from an EMBL/GenBank/DDBJ whole genome shotgun (WGS) entry which is preliminary data.</text>
</comment>
<dbReference type="InterPro" id="IPR009045">
    <property type="entry name" value="Zn_M74/Hedgehog-like"/>
</dbReference>
<dbReference type="GO" id="GO:0006508">
    <property type="term" value="P:proteolysis"/>
    <property type="evidence" value="ECO:0007669"/>
    <property type="project" value="InterPro"/>
</dbReference>
<evidence type="ECO:0000256" key="1">
    <source>
        <dbReference type="SAM" id="MobiDB-lite"/>
    </source>
</evidence>